<proteinExistence type="predicted"/>
<organism evidence="1">
    <name type="scientific">Anopheles darlingi</name>
    <name type="common">Mosquito</name>
    <dbReference type="NCBI Taxonomy" id="43151"/>
    <lineage>
        <taxon>Eukaryota</taxon>
        <taxon>Metazoa</taxon>
        <taxon>Ecdysozoa</taxon>
        <taxon>Arthropoda</taxon>
        <taxon>Hexapoda</taxon>
        <taxon>Insecta</taxon>
        <taxon>Pterygota</taxon>
        <taxon>Neoptera</taxon>
        <taxon>Endopterygota</taxon>
        <taxon>Diptera</taxon>
        <taxon>Nematocera</taxon>
        <taxon>Culicoidea</taxon>
        <taxon>Culicidae</taxon>
        <taxon>Anophelinae</taxon>
        <taxon>Anopheles</taxon>
    </lineage>
</organism>
<dbReference type="EMBL" id="GGFL01014857">
    <property type="protein sequence ID" value="MBW79035.1"/>
    <property type="molecule type" value="Transcribed_RNA"/>
</dbReference>
<protein>
    <submittedName>
        <fullName evidence="1">Putative secreted protein</fullName>
    </submittedName>
</protein>
<accession>A0A2M4DNE4</accession>
<dbReference type="AlphaFoldDB" id="A0A2M4DNE4"/>
<evidence type="ECO:0000313" key="1">
    <source>
        <dbReference type="EMBL" id="MBW79035.1"/>
    </source>
</evidence>
<reference evidence="1" key="1">
    <citation type="submission" date="2018-01" db="EMBL/GenBank/DDBJ databases">
        <title>An insight into the sialome of Amazonian anophelines.</title>
        <authorList>
            <person name="Ribeiro J.M."/>
            <person name="Scarpassa V."/>
            <person name="Calvo E."/>
        </authorList>
    </citation>
    <scope>NUCLEOTIDE SEQUENCE</scope>
</reference>
<sequence>MFLFTMRFFVRTCAKSHAIVVRSVIEKTNGESNHKRQKCMWKKMERKKIRRMRPITAHCDRAPDIC</sequence>
<name>A0A2M4DNE4_ANODA</name>